<keyword evidence="1" id="KW-0245">EGF-like domain</keyword>
<feature type="disulfide bond" evidence="1">
    <location>
        <begin position="126"/>
        <end position="135"/>
    </location>
</feature>
<dbReference type="Proteomes" id="UP000225706">
    <property type="component" value="Unassembled WGS sequence"/>
</dbReference>
<gene>
    <name evidence="3" type="primary">Cntnap2</name>
    <name evidence="3" type="ORF">AWC38_SpisGene22180</name>
</gene>
<dbReference type="InterPro" id="IPR000742">
    <property type="entry name" value="EGF"/>
</dbReference>
<reference evidence="4" key="1">
    <citation type="journal article" date="2017" name="bioRxiv">
        <title>Comparative analysis of the genomes of Stylophora pistillata and Acropora digitifera provides evidence for extensive differences between species of corals.</title>
        <authorList>
            <person name="Voolstra C.R."/>
            <person name="Li Y."/>
            <person name="Liew Y.J."/>
            <person name="Baumgarten S."/>
            <person name="Zoccola D."/>
            <person name="Flot J.-F."/>
            <person name="Tambutte S."/>
            <person name="Allemand D."/>
            <person name="Aranda M."/>
        </authorList>
    </citation>
    <scope>NUCLEOTIDE SEQUENCE [LARGE SCALE GENOMIC DNA]</scope>
</reference>
<feature type="disulfide bond" evidence="1">
    <location>
        <begin position="107"/>
        <end position="124"/>
    </location>
</feature>
<dbReference type="CDD" id="cd00054">
    <property type="entry name" value="EGF_CA"/>
    <property type="match status" value="1"/>
</dbReference>
<evidence type="ECO:0000256" key="1">
    <source>
        <dbReference type="PROSITE-ProRule" id="PRU00076"/>
    </source>
</evidence>
<accession>A0A2B4RB27</accession>
<dbReference type="Pfam" id="PF00008">
    <property type="entry name" value="EGF"/>
    <property type="match status" value="1"/>
</dbReference>
<evidence type="ECO:0000313" key="3">
    <source>
        <dbReference type="EMBL" id="PFX13710.1"/>
    </source>
</evidence>
<dbReference type="SMART" id="SM00181">
    <property type="entry name" value="EGF"/>
    <property type="match status" value="1"/>
</dbReference>
<keyword evidence="4" id="KW-1185">Reference proteome</keyword>
<feature type="domain" description="EGF-like" evidence="2">
    <location>
        <begin position="98"/>
        <end position="136"/>
    </location>
</feature>
<dbReference type="AlphaFoldDB" id="A0A2B4RB27"/>
<comment type="caution">
    <text evidence="3">The sequence shown here is derived from an EMBL/GenBank/DDBJ whole genome shotgun (WGS) entry which is preliminary data.</text>
</comment>
<dbReference type="SUPFAM" id="SSF57196">
    <property type="entry name" value="EGF/Laminin"/>
    <property type="match status" value="1"/>
</dbReference>
<dbReference type="Gene3D" id="2.60.120.1000">
    <property type="match status" value="1"/>
</dbReference>
<dbReference type="EMBL" id="LSMT01000911">
    <property type="protein sequence ID" value="PFX13710.1"/>
    <property type="molecule type" value="Genomic_DNA"/>
</dbReference>
<proteinExistence type="predicted"/>
<sequence>MCAMQNTALYRYPKGDISLGNFKRDPFYYLLAEKVTSSMVGDQLDCTFLCVSEPKSYSFNMAAYPDSKGLYLCELLATDKYREAEKFHTNGTFHHHSLLSPCESTPCKNGGVCVPEYEWNSYHCDCRPEFCGTQCERGGIGVTVVSHDSESRTLVDGFDGPTGRYSRNVTYYETSLLQLTSLTASNAHCEQFIKYECYHSMLLYNGRMFGWWVSRDDEKMKYWGGVDSIPFKCACGITNTCADTSYGCNCDRNDWNWREDSGLLTDKSKLPVIQMRFGDTGVVSGKNEKGYHTLGKLECYGLI</sequence>
<organism evidence="3 4">
    <name type="scientific">Stylophora pistillata</name>
    <name type="common">Smooth cauliflower coral</name>
    <dbReference type="NCBI Taxonomy" id="50429"/>
    <lineage>
        <taxon>Eukaryota</taxon>
        <taxon>Metazoa</taxon>
        <taxon>Cnidaria</taxon>
        <taxon>Anthozoa</taxon>
        <taxon>Hexacorallia</taxon>
        <taxon>Scleractinia</taxon>
        <taxon>Astrocoeniina</taxon>
        <taxon>Pocilloporidae</taxon>
        <taxon>Stylophora</taxon>
    </lineage>
</organism>
<keyword evidence="1" id="KW-1015">Disulfide bond</keyword>
<protein>
    <submittedName>
        <fullName evidence="3">Contactin-associated protein-like 2</fullName>
    </submittedName>
</protein>
<dbReference type="PROSITE" id="PS00022">
    <property type="entry name" value="EGF_1"/>
    <property type="match status" value="1"/>
</dbReference>
<name>A0A2B4RB27_STYPI</name>
<comment type="caution">
    <text evidence="1">Lacks conserved residue(s) required for the propagation of feature annotation.</text>
</comment>
<evidence type="ECO:0000259" key="2">
    <source>
        <dbReference type="PROSITE" id="PS50026"/>
    </source>
</evidence>
<evidence type="ECO:0000313" key="4">
    <source>
        <dbReference type="Proteomes" id="UP000225706"/>
    </source>
</evidence>
<dbReference type="PROSITE" id="PS50026">
    <property type="entry name" value="EGF_3"/>
    <property type="match status" value="1"/>
</dbReference>
<dbReference type="OrthoDB" id="5946045at2759"/>